<comment type="caution">
    <text evidence="1">The sequence shown here is derived from an EMBL/GenBank/DDBJ whole genome shotgun (WGS) entry which is preliminary data.</text>
</comment>
<dbReference type="RefSeq" id="WP_152760960.1">
    <property type="nucleotide sequence ID" value="NZ_WHLY01000002.1"/>
</dbReference>
<evidence type="ECO:0000313" key="2">
    <source>
        <dbReference type="Proteomes" id="UP000479293"/>
    </source>
</evidence>
<evidence type="ECO:0000313" key="1">
    <source>
        <dbReference type="EMBL" id="MPR34599.1"/>
    </source>
</evidence>
<reference evidence="1 2" key="1">
    <citation type="submission" date="2019-10" db="EMBL/GenBank/DDBJ databases">
        <title>Draft Genome Sequence of Cytophagaceae sp. SJW1-29.</title>
        <authorList>
            <person name="Choi A."/>
        </authorList>
    </citation>
    <scope>NUCLEOTIDE SEQUENCE [LARGE SCALE GENOMIC DNA]</scope>
    <source>
        <strain evidence="1 2">SJW1-29</strain>
    </source>
</reference>
<keyword evidence="2" id="KW-1185">Reference proteome</keyword>
<sequence length="112" mass="12585">MANKVRAIPVFERKYKRFLKKFSSLEQEVDDLIAKLKANPTLGVSLGSGLYKIRLASRSKGGGKSGGFRVVTYLIDEREDGIDIYLVTIFDKSEESSIDKKVLVKIVKRLFG</sequence>
<dbReference type="AlphaFoldDB" id="A0A7C9BRW4"/>
<name>A0A7C9BRW4_9BACT</name>
<dbReference type="EMBL" id="WHLY01000002">
    <property type="protein sequence ID" value="MPR34599.1"/>
    <property type="molecule type" value="Genomic_DNA"/>
</dbReference>
<gene>
    <name evidence="1" type="ORF">GBK04_14845</name>
</gene>
<accession>A0A7C9BRW4</accession>
<dbReference type="Proteomes" id="UP000479293">
    <property type="component" value="Unassembled WGS sequence"/>
</dbReference>
<protein>
    <submittedName>
        <fullName evidence="1">Addiction module toxin RelE</fullName>
    </submittedName>
</protein>
<organism evidence="1 2">
    <name type="scientific">Salmonirosea aquatica</name>
    <dbReference type="NCBI Taxonomy" id="2654236"/>
    <lineage>
        <taxon>Bacteria</taxon>
        <taxon>Pseudomonadati</taxon>
        <taxon>Bacteroidota</taxon>
        <taxon>Cytophagia</taxon>
        <taxon>Cytophagales</taxon>
        <taxon>Spirosomataceae</taxon>
        <taxon>Salmonirosea</taxon>
    </lineage>
</organism>
<proteinExistence type="predicted"/>